<keyword evidence="1" id="KW-0479">Metal-binding</keyword>
<feature type="compositionally biased region" description="Basic and acidic residues" evidence="2">
    <location>
        <begin position="18"/>
        <end position="29"/>
    </location>
</feature>
<dbReference type="InterPro" id="IPR038638">
    <property type="entry name" value="RbpA_sf"/>
</dbReference>
<keyword evidence="1" id="KW-0862">Zinc</keyword>
<accession>A0ABS2A6N4</accession>
<proteinExistence type="inferred from homology"/>
<keyword evidence="1" id="KW-0804">Transcription</keyword>
<comment type="function">
    <text evidence="1">Binds to RNA polymerase (RNAP), stimulating transcription from principal, but not alternative sigma factor promoters.</text>
</comment>
<dbReference type="Gene3D" id="2.20.28.270">
    <property type="entry name" value="RNA polymerase-binding protein A"/>
    <property type="match status" value="1"/>
</dbReference>
<dbReference type="RefSeq" id="WP_203375282.1">
    <property type="nucleotide sequence ID" value="NZ_JAENHP010000002.1"/>
</dbReference>
<dbReference type="EMBL" id="JAENHP010000002">
    <property type="protein sequence ID" value="MBM2615380.1"/>
    <property type="molecule type" value="Genomic_DNA"/>
</dbReference>
<comment type="cofactor">
    <cofactor evidence="1">
        <name>Zn(2+)</name>
        <dbReference type="ChEBI" id="CHEBI:29105"/>
    </cofactor>
    <text evidence="1">Bind 1 Zn(2+) per subunit.</text>
</comment>
<evidence type="ECO:0000256" key="1">
    <source>
        <dbReference type="HAMAP-Rule" id="MF_01483"/>
    </source>
</evidence>
<name>A0ABS2A6N4_9ACTN</name>
<comment type="subunit">
    <text evidence="1">Forms a complex with the RNAP catalytic core and with free principal sigma factors.</text>
</comment>
<comment type="caution">
    <text evidence="3">The sequence shown here is derived from an EMBL/GenBank/DDBJ whole genome shotgun (WGS) entry which is preliminary data.</text>
</comment>
<dbReference type="Pfam" id="PF13397">
    <property type="entry name" value="RbpA"/>
    <property type="match status" value="1"/>
</dbReference>
<comment type="similarity">
    <text evidence="1">Belongs to the RNA polymerase-binding protein RbpA family.</text>
</comment>
<organism evidence="3 4">
    <name type="scientific">Paractinoplanes ovalisporus</name>
    <dbReference type="NCBI Taxonomy" id="2810368"/>
    <lineage>
        <taxon>Bacteria</taxon>
        <taxon>Bacillati</taxon>
        <taxon>Actinomycetota</taxon>
        <taxon>Actinomycetes</taxon>
        <taxon>Micromonosporales</taxon>
        <taxon>Micromonosporaceae</taxon>
        <taxon>Paractinoplanes</taxon>
    </lineage>
</organism>
<feature type="region of interest" description="Disordered" evidence="2">
    <location>
        <begin position="49"/>
        <end position="79"/>
    </location>
</feature>
<dbReference type="HAMAP" id="MF_01483">
    <property type="entry name" value="RbpA"/>
    <property type="match status" value="1"/>
</dbReference>
<dbReference type="Proteomes" id="UP000632138">
    <property type="component" value="Unassembled WGS sequence"/>
</dbReference>
<protein>
    <recommendedName>
        <fullName evidence="1">RNA polymerase-binding protein RbpA</fullName>
    </recommendedName>
</protein>
<evidence type="ECO:0000313" key="4">
    <source>
        <dbReference type="Proteomes" id="UP000632138"/>
    </source>
</evidence>
<evidence type="ECO:0000313" key="3">
    <source>
        <dbReference type="EMBL" id="MBM2615380.1"/>
    </source>
</evidence>
<evidence type="ECO:0000256" key="2">
    <source>
        <dbReference type="SAM" id="MobiDB-lite"/>
    </source>
</evidence>
<dbReference type="InterPro" id="IPR025182">
    <property type="entry name" value="RNApol-bd_RbpA"/>
</dbReference>
<feature type="binding site" evidence="1">
    <location>
        <position position="35"/>
    </location>
    <ligand>
        <name>Zn(2+)</name>
        <dbReference type="ChEBI" id="CHEBI:29105"/>
    </ligand>
</feature>
<feature type="binding site" evidence="1">
    <location>
        <position position="39"/>
    </location>
    <ligand>
        <name>Zn(2+)</name>
        <dbReference type="ChEBI" id="CHEBI:29105"/>
    </ligand>
</feature>
<feature type="region of interest" description="Disordered" evidence="2">
    <location>
        <begin position="1"/>
        <end position="29"/>
    </location>
</feature>
<feature type="binding site" evidence="1">
    <location>
        <position position="60"/>
    </location>
    <ligand>
        <name>Zn(2+)</name>
        <dbReference type="ChEBI" id="CHEBI:29105"/>
    </ligand>
</feature>
<keyword evidence="1" id="KW-0805">Transcription regulation</keyword>
<feature type="binding site" evidence="1">
    <location>
        <position position="57"/>
    </location>
    <ligand>
        <name>Zn(2+)</name>
        <dbReference type="ChEBI" id="CHEBI:29105"/>
    </ligand>
</feature>
<reference evidence="3 4" key="1">
    <citation type="submission" date="2021-01" db="EMBL/GenBank/DDBJ databases">
        <title>Actinoplanes sp. nov. LDG1-06 isolated from lichen.</title>
        <authorList>
            <person name="Saeng-In P."/>
            <person name="Phongsopitanun W."/>
            <person name="Kanchanasin P."/>
            <person name="Yuki M."/>
            <person name="Kudo T."/>
            <person name="Ohkuma M."/>
            <person name="Tanasupawat S."/>
        </authorList>
    </citation>
    <scope>NUCLEOTIDE SEQUENCE [LARGE SCALE GENOMIC DNA]</scope>
    <source>
        <strain evidence="3 4">LDG1-06</strain>
    </source>
</reference>
<gene>
    <name evidence="1" type="primary">rbpA</name>
    <name evidence="3" type="ORF">JIG36_07360</name>
</gene>
<keyword evidence="4" id="KW-1185">Reference proteome</keyword>
<sequence length="115" mass="12621">MSSGSAIRGSRVGSSPVRPDERSEPAPRREVTYFCAAGHASQILFSAEASPPDSWDCPRCGQPAGLDRQNPPGRSRAEPYKSHLAYVKERRTDEDGAKILEEALAKLRQRRGRGD</sequence>